<reference evidence="16 17" key="1">
    <citation type="submission" date="2021-12" db="EMBL/GenBank/DDBJ databases">
        <title>Discovery of the Pendulisporaceae a myxobacterial family with distinct sporulation behavior and unique specialized metabolism.</title>
        <authorList>
            <person name="Garcia R."/>
            <person name="Popoff A."/>
            <person name="Bader C.D."/>
            <person name="Loehr J."/>
            <person name="Walesch S."/>
            <person name="Walt C."/>
            <person name="Boldt J."/>
            <person name="Bunk B."/>
            <person name="Haeckl F.J.F.P.J."/>
            <person name="Gunesch A.P."/>
            <person name="Birkelbach J."/>
            <person name="Nuebel U."/>
            <person name="Pietschmann T."/>
            <person name="Bach T."/>
            <person name="Mueller R."/>
        </authorList>
    </citation>
    <scope>NUCLEOTIDE SEQUENCE [LARGE SCALE GENOMIC DNA]</scope>
    <source>
        <strain evidence="16 17">MSr12523</strain>
    </source>
</reference>
<keyword evidence="11 14" id="KW-1133">Transmembrane helix</keyword>
<keyword evidence="6" id="KW-0808">Transferase</keyword>
<dbReference type="Gene3D" id="3.30.450.20">
    <property type="entry name" value="PAS domain"/>
    <property type="match status" value="1"/>
</dbReference>
<dbReference type="SUPFAM" id="SSF55874">
    <property type="entry name" value="ATPase domain of HSP90 chaperone/DNA topoisomerase II/histidine kinase"/>
    <property type="match status" value="1"/>
</dbReference>
<keyword evidence="5" id="KW-0597">Phosphoprotein</keyword>
<evidence type="ECO:0000256" key="10">
    <source>
        <dbReference type="ARBA" id="ARBA00022840"/>
    </source>
</evidence>
<evidence type="ECO:0000256" key="3">
    <source>
        <dbReference type="ARBA" id="ARBA00012438"/>
    </source>
</evidence>
<dbReference type="PROSITE" id="PS50109">
    <property type="entry name" value="HIS_KIN"/>
    <property type="match status" value="1"/>
</dbReference>
<evidence type="ECO:0000313" key="17">
    <source>
        <dbReference type="Proteomes" id="UP001379533"/>
    </source>
</evidence>
<dbReference type="SUPFAM" id="SSF103190">
    <property type="entry name" value="Sensory domain-like"/>
    <property type="match status" value="1"/>
</dbReference>
<dbReference type="InterPro" id="IPR029151">
    <property type="entry name" value="Sensor-like_sf"/>
</dbReference>
<dbReference type="Pfam" id="PF17203">
    <property type="entry name" value="sCache_3_2"/>
    <property type="match status" value="1"/>
</dbReference>
<dbReference type="InterPro" id="IPR036890">
    <property type="entry name" value="HATPase_C_sf"/>
</dbReference>
<dbReference type="EMBL" id="CP089982">
    <property type="protein sequence ID" value="WXA98741.1"/>
    <property type="molecule type" value="Genomic_DNA"/>
</dbReference>
<dbReference type="PANTHER" id="PTHR43547:SF10">
    <property type="entry name" value="SENSOR HISTIDINE KINASE DCUS"/>
    <property type="match status" value="1"/>
</dbReference>
<keyword evidence="12" id="KW-0902">Two-component regulatory system</keyword>
<evidence type="ECO:0000256" key="14">
    <source>
        <dbReference type="SAM" id="Phobius"/>
    </source>
</evidence>
<dbReference type="InterPro" id="IPR039506">
    <property type="entry name" value="SPOB_a"/>
</dbReference>
<dbReference type="Pfam" id="PF14689">
    <property type="entry name" value="SPOB_a"/>
    <property type="match status" value="1"/>
</dbReference>
<dbReference type="SUPFAM" id="SSF55890">
    <property type="entry name" value="Sporulation response regulatory protein Spo0B"/>
    <property type="match status" value="1"/>
</dbReference>
<dbReference type="Proteomes" id="UP001379533">
    <property type="component" value="Chromosome"/>
</dbReference>
<evidence type="ECO:0000256" key="11">
    <source>
        <dbReference type="ARBA" id="ARBA00022989"/>
    </source>
</evidence>
<evidence type="ECO:0000256" key="1">
    <source>
        <dbReference type="ARBA" id="ARBA00000085"/>
    </source>
</evidence>
<feature type="transmembrane region" description="Helical" evidence="14">
    <location>
        <begin position="169"/>
        <end position="195"/>
    </location>
</feature>
<keyword evidence="7 14" id="KW-0812">Transmembrane</keyword>
<keyword evidence="13 14" id="KW-0472">Membrane</keyword>
<dbReference type="GO" id="GO:0005524">
    <property type="term" value="F:ATP binding"/>
    <property type="evidence" value="ECO:0007669"/>
    <property type="project" value="UniProtKB-KW"/>
</dbReference>
<gene>
    <name evidence="16" type="ORF">LZC95_18155</name>
</gene>
<dbReference type="InterPro" id="IPR003594">
    <property type="entry name" value="HATPase_dom"/>
</dbReference>
<comment type="catalytic activity">
    <reaction evidence="1">
        <text>ATP + protein L-histidine = ADP + protein N-phospho-L-histidine.</text>
        <dbReference type="EC" id="2.7.13.3"/>
    </reaction>
</comment>
<name>A0ABZ2KJM1_9BACT</name>
<evidence type="ECO:0000256" key="9">
    <source>
        <dbReference type="ARBA" id="ARBA00022777"/>
    </source>
</evidence>
<evidence type="ECO:0000256" key="4">
    <source>
        <dbReference type="ARBA" id="ARBA00022475"/>
    </source>
</evidence>
<dbReference type="EC" id="2.7.13.3" evidence="3"/>
<keyword evidence="9" id="KW-0418">Kinase</keyword>
<evidence type="ECO:0000256" key="8">
    <source>
        <dbReference type="ARBA" id="ARBA00022741"/>
    </source>
</evidence>
<dbReference type="PANTHER" id="PTHR43547">
    <property type="entry name" value="TWO-COMPONENT HISTIDINE KINASE"/>
    <property type="match status" value="1"/>
</dbReference>
<sequence>MRAMVPARMPFTRQMLLLQIGLVTLVVAVGFVLTAWILSDSLIEQYQRRALAVAESVSTDTVVGDAVANADPEHIVQARAEAVRIATGAAFVVVTDREGIRYAHPTPEKLGQRVSTDHTEVVGGKKVINLQHGTLGLSARGKVPLFDHTGAIVGEVSVGFNADGIYDRLWSLLLVAAPLAVAALLLGVAGSALLARLLKQRTFGLEPHELAELVQQREALRELDSIHRLEGALRAQRHEFANRLHALSGLLQMQHHQEAMEYVQALSGTPMLKPGTLTIPDEALRDPCLHAFLSAKTLAAQEKGVSLEVAETTWITTKVIAPVAVTTVVGNLVDNALEAAKLGSRRPARVEIDLLADGTTLHVSVIDSGDGVPDGLRESIFLEGVSTREGDGRGLGLALTRQAARSLGGDVRLTDPGGGEHGAVFVARLPEVLA</sequence>
<evidence type="ECO:0000256" key="6">
    <source>
        <dbReference type="ARBA" id="ARBA00022679"/>
    </source>
</evidence>
<accession>A0ABZ2KJM1</accession>
<dbReference type="InterPro" id="IPR033463">
    <property type="entry name" value="sCache_3"/>
</dbReference>
<evidence type="ECO:0000256" key="12">
    <source>
        <dbReference type="ARBA" id="ARBA00023012"/>
    </source>
</evidence>
<dbReference type="PRINTS" id="PR00344">
    <property type="entry name" value="BCTRLSENSOR"/>
</dbReference>
<evidence type="ECO:0000256" key="2">
    <source>
        <dbReference type="ARBA" id="ARBA00004651"/>
    </source>
</evidence>
<evidence type="ECO:0000256" key="5">
    <source>
        <dbReference type="ARBA" id="ARBA00022553"/>
    </source>
</evidence>
<dbReference type="RefSeq" id="WP_394849356.1">
    <property type="nucleotide sequence ID" value="NZ_CP089982.1"/>
</dbReference>
<organism evidence="16 17">
    <name type="scientific">Pendulispora brunnea</name>
    <dbReference type="NCBI Taxonomy" id="2905690"/>
    <lineage>
        <taxon>Bacteria</taxon>
        <taxon>Pseudomonadati</taxon>
        <taxon>Myxococcota</taxon>
        <taxon>Myxococcia</taxon>
        <taxon>Myxococcales</taxon>
        <taxon>Sorangiineae</taxon>
        <taxon>Pendulisporaceae</taxon>
        <taxon>Pendulispora</taxon>
    </lineage>
</organism>
<dbReference type="Pfam" id="PF02518">
    <property type="entry name" value="HATPase_c"/>
    <property type="match status" value="1"/>
</dbReference>
<keyword evidence="8" id="KW-0547">Nucleotide-binding</keyword>
<keyword evidence="17" id="KW-1185">Reference proteome</keyword>
<dbReference type="Gene3D" id="1.10.287.130">
    <property type="match status" value="1"/>
</dbReference>
<keyword evidence="10 16" id="KW-0067">ATP-binding</keyword>
<evidence type="ECO:0000256" key="13">
    <source>
        <dbReference type="ARBA" id="ARBA00023136"/>
    </source>
</evidence>
<dbReference type="InterPro" id="IPR004358">
    <property type="entry name" value="Sig_transdc_His_kin-like_C"/>
</dbReference>
<dbReference type="Gene3D" id="3.30.565.10">
    <property type="entry name" value="Histidine kinase-like ATPase, C-terminal domain"/>
    <property type="match status" value="1"/>
</dbReference>
<evidence type="ECO:0000259" key="15">
    <source>
        <dbReference type="PROSITE" id="PS50109"/>
    </source>
</evidence>
<feature type="domain" description="Histidine kinase" evidence="15">
    <location>
        <begin position="328"/>
        <end position="433"/>
    </location>
</feature>
<dbReference type="InterPro" id="IPR005467">
    <property type="entry name" value="His_kinase_dom"/>
</dbReference>
<protein>
    <recommendedName>
        <fullName evidence="3">histidine kinase</fullName>
        <ecNumber evidence="3">2.7.13.3</ecNumber>
    </recommendedName>
</protein>
<proteinExistence type="predicted"/>
<evidence type="ECO:0000256" key="7">
    <source>
        <dbReference type="ARBA" id="ARBA00022692"/>
    </source>
</evidence>
<dbReference type="SMART" id="SM00387">
    <property type="entry name" value="HATPase_c"/>
    <property type="match status" value="1"/>
</dbReference>
<keyword evidence="4" id="KW-1003">Cell membrane</keyword>
<evidence type="ECO:0000313" key="16">
    <source>
        <dbReference type="EMBL" id="WXA98741.1"/>
    </source>
</evidence>
<dbReference type="InterPro" id="IPR016120">
    <property type="entry name" value="Sig_transdc_His_kin_SpoOB"/>
</dbReference>
<comment type="subcellular location">
    <subcellularLocation>
        <location evidence="2">Cell membrane</location>
        <topology evidence="2">Multi-pass membrane protein</topology>
    </subcellularLocation>
</comment>